<evidence type="ECO:0000313" key="1">
    <source>
        <dbReference type="EMBL" id="CAI2382143.1"/>
    </source>
</evidence>
<gene>
    <name evidence="1" type="ORF">ECRASSUSDP1_LOCUS23611</name>
</gene>
<reference evidence="1" key="1">
    <citation type="submission" date="2023-07" db="EMBL/GenBank/DDBJ databases">
        <authorList>
            <consortium name="AG Swart"/>
            <person name="Singh M."/>
            <person name="Singh A."/>
            <person name="Seah K."/>
            <person name="Emmerich C."/>
        </authorList>
    </citation>
    <scope>NUCLEOTIDE SEQUENCE</scope>
    <source>
        <strain evidence="1">DP1</strain>
    </source>
</reference>
<evidence type="ECO:0000313" key="2">
    <source>
        <dbReference type="Proteomes" id="UP001295684"/>
    </source>
</evidence>
<sequence>MWLYALLYKVKIIFIINNLQINYNQMKTRIATRNSKKAKGMAKTREILKGKSSPVKAKAVFKRKLSECSL</sequence>
<dbReference type="Proteomes" id="UP001295684">
    <property type="component" value="Unassembled WGS sequence"/>
</dbReference>
<dbReference type="EMBL" id="CAMPGE010024291">
    <property type="protein sequence ID" value="CAI2382143.1"/>
    <property type="molecule type" value="Genomic_DNA"/>
</dbReference>
<protein>
    <submittedName>
        <fullName evidence="1">Uncharacterized protein</fullName>
    </submittedName>
</protein>
<dbReference type="AlphaFoldDB" id="A0AAD1Y077"/>
<organism evidence="1 2">
    <name type="scientific">Euplotes crassus</name>
    <dbReference type="NCBI Taxonomy" id="5936"/>
    <lineage>
        <taxon>Eukaryota</taxon>
        <taxon>Sar</taxon>
        <taxon>Alveolata</taxon>
        <taxon>Ciliophora</taxon>
        <taxon>Intramacronucleata</taxon>
        <taxon>Spirotrichea</taxon>
        <taxon>Hypotrichia</taxon>
        <taxon>Euplotida</taxon>
        <taxon>Euplotidae</taxon>
        <taxon>Moneuplotes</taxon>
    </lineage>
</organism>
<comment type="caution">
    <text evidence="1">The sequence shown here is derived from an EMBL/GenBank/DDBJ whole genome shotgun (WGS) entry which is preliminary data.</text>
</comment>
<name>A0AAD1Y077_EUPCR</name>
<accession>A0AAD1Y077</accession>
<keyword evidence="2" id="KW-1185">Reference proteome</keyword>
<proteinExistence type="predicted"/>